<dbReference type="AlphaFoldDB" id="A0A9D4V7B0"/>
<accession>A0A9D4V7B0</accession>
<feature type="signal peptide" evidence="15">
    <location>
        <begin position="1"/>
        <end position="30"/>
    </location>
</feature>
<keyword evidence="10 14" id="KW-1133">Transmembrane helix</keyword>
<evidence type="ECO:0000313" key="19">
    <source>
        <dbReference type="Proteomes" id="UP000886520"/>
    </source>
</evidence>
<comment type="caution">
    <text evidence="18">The sequence shown here is derived from an EMBL/GenBank/DDBJ whole genome shotgun (WGS) entry which is preliminary data.</text>
</comment>
<dbReference type="SUPFAM" id="SSF54106">
    <property type="entry name" value="LysM domain"/>
    <property type="match status" value="1"/>
</dbReference>
<dbReference type="PANTHER" id="PTHR46204">
    <property type="entry name" value="CHITIN ELICITOR RECEPTOR KINASE 1-RELATED"/>
    <property type="match status" value="1"/>
</dbReference>
<keyword evidence="8" id="KW-0418">Kinase</keyword>
<feature type="domain" description="Protein kinase" evidence="16">
    <location>
        <begin position="332"/>
        <end position="601"/>
    </location>
</feature>
<dbReference type="GO" id="GO:0004674">
    <property type="term" value="F:protein serine/threonine kinase activity"/>
    <property type="evidence" value="ECO:0007669"/>
    <property type="project" value="UniProtKB-KW"/>
</dbReference>
<dbReference type="Pfam" id="PF07714">
    <property type="entry name" value="PK_Tyr_Ser-Thr"/>
    <property type="match status" value="1"/>
</dbReference>
<evidence type="ECO:0000256" key="5">
    <source>
        <dbReference type="ARBA" id="ARBA00022692"/>
    </source>
</evidence>
<dbReference type="PANTHER" id="PTHR46204:SF2">
    <property type="entry name" value="CHITIN ELICITOR RECEPTOR KINASE 1"/>
    <property type="match status" value="1"/>
</dbReference>
<dbReference type="PROSITE" id="PS51782">
    <property type="entry name" value="LYSM"/>
    <property type="match status" value="2"/>
</dbReference>
<proteinExistence type="predicted"/>
<evidence type="ECO:0000256" key="11">
    <source>
        <dbReference type="ARBA" id="ARBA00023136"/>
    </source>
</evidence>
<dbReference type="InterPro" id="IPR000719">
    <property type="entry name" value="Prot_kinase_dom"/>
</dbReference>
<keyword evidence="12" id="KW-1015">Disulfide bond</keyword>
<dbReference type="EMBL" id="JABFUD020000004">
    <property type="protein sequence ID" value="KAI5080807.1"/>
    <property type="molecule type" value="Genomic_DNA"/>
</dbReference>
<gene>
    <name evidence="18" type="ORF">GOP47_0003990</name>
</gene>
<dbReference type="GO" id="GO:0019199">
    <property type="term" value="F:transmembrane receptor protein kinase activity"/>
    <property type="evidence" value="ECO:0007669"/>
    <property type="project" value="InterPro"/>
</dbReference>
<evidence type="ECO:0000256" key="15">
    <source>
        <dbReference type="SAM" id="SignalP"/>
    </source>
</evidence>
<feature type="transmembrane region" description="Helical" evidence="14">
    <location>
        <begin position="242"/>
        <end position="266"/>
    </location>
</feature>
<dbReference type="GO" id="GO:0045087">
    <property type="term" value="P:innate immune response"/>
    <property type="evidence" value="ECO:0007669"/>
    <property type="project" value="InterPro"/>
</dbReference>
<keyword evidence="2" id="KW-1003">Cell membrane</keyword>
<dbReference type="Pfam" id="PF23577">
    <property type="entry name" value="LysM_RLK"/>
    <property type="match status" value="1"/>
</dbReference>
<keyword evidence="19" id="KW-1185">Reference proteome</keyword>
<dbReference type="Pfam" id="PF01476">
    <property type="entry name" value="LysM"/>
    <property type="match status" value="1"/>
</dbReference>
<keyword evidence="4" id="KW-0808">Transferase</keyword>
<evidence type="ECO:0000256" key="8">
    <source>
        <dbReference type="ARBA" id="ARBA00022777"/>
    </source>
</evidence>
<feature type="domain" description="LysM" evidence="17">
    <location>
        <begin position="169"/>
        <end position="213"/>
    </location>
</feature>
<dbReference type="GO" id="GO:0005524">
    <property type="term" value="F:ATP binding"/>
    <property type="evidence" value="ECO:0007669"/>
    <property type="project" value="UniProtKB-UniRule"/>
</dbReference>
<evidence type="ECO:0000256" key="10">
    <source>
        <dbReference type="ARBA" id="ARBA00022989"/>
    </source>
</evidence>
<evidence type="ECO:0000256" key="6">
    <source>
        <dbReference type="ARBA" id="ARBA00022729"/>
    </source>
</evidence>
<dbReference type="SUPFAM" id="SSF56112">
    <property type="entry name" value="Protein kinase-like (PK-like)"/>
    <property type="match status" value="1"/>
</dbReference>
<dbReference type="InterPro" id="IPR044812">
    <property type="entry name" value="CERK1/LYK3-like"/>
</dbReference>
<evidence type="ECO:0000256" key="12">
    <source>
        <dbReference type="ARBA" id="ARBA00023157"/>
    </source>
</evidence>
<feature type="binding site" evidence="13">
    <location>
        <position position="359"/>
    </location>
    <ligand>
        <name>ATP</name>
        <dbReference type="ChEBI" id="CHEBI:30616"/>
    </ligand>
</feature>
<dbReference type="InterPro" id="IPR017441">
    <property type="entry name" value="Protein_kinase_ATP_BS"/>
</dbReference>
<organism evidence="18 19">
    <name type="scientific">Adiantum capillus-veneris</name>
    <name type="common">Maidenhair fern</name>
    <dbReference type="NCBI Taxonomy" id="13818"/>
    <lineage>
        <taxon>Eukaryota</taxon>
        <taxon>Viridiplantae</taxon>
        <taxon>Streptophyta</taxon>
        <taxon>Embryophyta</taxon>
        <taxon>Tracheophyta</taxon>
        <taxon>Polypodiopsida</taxon>
        <taxon>Polypodiidae</taxon>
        <taxon>Polypodiales</taxon>
        <taxon>Pteridineae</taxon>
        <taxon>Pteridaceae</taxon>
        <taxon>Vittarioideae</taxon>
        <taxon>Adiantum</taxon>
    </lineage>
</organism>
<keyword evidence="3" id="KW-0723">Serine/threonine-protein kinase</keyword>
<dbReference type="InterPro" id="IPR011009">
    <property type="entry name" value="Kinase-like_dom_sf"/>
</dbReference>
<evidence type="ECO:0000256" key="13">
    <source>
        <dbReference type="PROSITE-ProRule" id="PRU10141"/>
    </source>
</evidence>
<dbReference type="Proteomes" id="UP000886520">
    <property type="component" value="Chromosome 4"/>
</dbReference>
<dbReference type="PROSITE" id="PS50011">
    <property type="entry name" value="PROTEIN_KINASE_DOM"/>
    <property type="match status" value="1"/>
</dbReference>
<dbReference type="InterPro" id="IPR008271">
    <property type="entry name" value="Ser/Thr_kinase_AS"/>
</dbReference>
<evidence type="ECO:0000256" key="1">
    <source>
        <dbReference type="ARBA" id="ARBA00004162"/>
    </source>
</evidence>
<keyword evidence="5 14" id="KW-0812">Transmembrane</keyword>
<keyword evidence="6 15" id="KW-0732">Signal</keyword>
<evidence type="ECO:0000259" key="16">
    <source>
        <dbReference type="PROSITE" id="PS50011"/>
    </source>
</evidence>
<dbReference type="PROSITE" id="PS00108">
    <property type="entry name" value="PROTEIN_KINASE_ST"/>
    <property type="match status" value="1"/>
</dbReference>
<keyword evidence="7 13" id="KW-0547">Nucleotide-binding</keyword>
<evidence type="ECO:0000259" key="17">
    <source>
        <dbReference type="PROSITE" id="PS51782"/>
    </source>
</evidence>
<dbReference type="OrthoDB" id="4062651at2759"/>
<evidence type="ECO:0000256" key="7">
    <source>
        <dbReference type="ARBA" id="ARBA00022741"/>
    </source>
</evidence>
<dbReference type="InterPro" id="IPR018392">
    <property type="entry name" value="LysM"/>
</dbReference>
<dbReference type="Gene3D" id="3.10.350.10">
    <property type="entry name" value="LysM domain"/>
    <property type="match status" value="1"/>
</dbReference>
<dbReference type="FunFam" id="1.10.510.10:FF:000468">
    <property type="entry name" value="PTI1-like tyrosine-protein kinase 3"/>
    <property type="match status" value="1"/>
</dbReference>
<dbReference type="PROSITE" id="PS00107">
    <property type="entry name" value="PROTEIN_KINASE_ATP"/>
    <property type="match status" value="1"/>
</dbReference>
<evidence type="ECO:0000256" key="9">
    <source>
        <dbReference type="ARBA" id="ARBA00022840"/>
    </source>
</evidence>
<evidence type="ECO:0000256" key="4">
    <source>
        <dbReference type="ARBA" id="ARBA00022679"/>
    </source>
</evidence>
<dbReference type="InterPro" id="IPR001245">
    <property type="entry name" value="Ser-Thr/Tyr_kinase_cat_dom"/>
</dbReference>
<dbReference type="InterPro" id="IPR036779">
    <property type="entry name" value="LysM_dom_sf"/>
</dbReference>
<protein>
    <submittedName>
        <fullName evidence="18">Uncharacterized protein</fullName>
    </submittedName>
</protein>
<dbReference type="CDD" id="cd00118">
    <property type="entry name" value="LysM"/>
    <property type="match status" value="2"/>
</dbReference>
<feature type="domain" description="LysM" evidence="17">
    <location>
        <begin position="43"/>
        <end position="88"/>
    </location>
</feature>
<evidence type="ECO:0000256" key="2">
    <source>
        <dbReference type="ARBA" id="ARBA00022475"/>
    </source>
</evidence>
<feature type="chain" id="PRO_5038735546" evidence="15">
    <location>
        <begin position="31"/>
        <end position="619"/>
    </location>
</feature>
<evidence type="ECO:0000256" key="14">
    <source>
        <dbReference type="SAM" id="Phobius"/>
    </source>
</evidence>
<keyword evidence="11 14" id="KW-0472">Membrane</keyword>
<dbReference type="SMART" id="SM00220">
    <property type="entry name" value="S_TKc"/>
    <property type="match status" value="1"/>
</dbReference>
<dbReference type="Gene3D" id="3.30.200.20">
    <property type="entry name" value="Phosphorylase Kinase, domain 1"/>
    <property type="match status" value="1"/>
</dbReference>
<name>A0A9D4V7B0_ADICA</name>
<evidence type="ECO:0000256" key="3">
    <source>
        <dbReference type="ARBA" id="ARBA00022527"/>
    </source>
</evidence>
<dbReference type="Gene3D" id="1.10.510.10">
    <property type="entry name" value="Transferase(Phosphotransferase) domain 1"/>
    <property type="match status" value="1"/>
</dbReference>
<dbReference type="SMART" id="SM00257">
    <property type="entry name" value="LysM"/>
    <property type="match status" value="2"/>
</dbReference>
<reference evidence="18" key="1">
    <citation type="submission" date="2021-01" db="EMBL/GenBank/DDBJ databases">
        <title>Adiantum capillus-veneris genome.</title>
        <authorList>
            <person name="Fang Y."/>
            <person name="Liao Q."/>
        </authorList>
    </citation>
    <scope>NUCLEOTIDE SEQUENCE</scope>
    <source>
        <strain evidence="18">H3</strain>
        <tissue evidence="18">Leaf</tissue>
    </source>
</reference>
<keyword evidence="9 13" id="KW-0067">ATP-binding</keyword>
<dbReference type="InterPro" id="IPR057097">
    <property type="entry name" value="LysM_RLK3/10"/>
</dbReference>
<comment type="subcellular location">
    <subcellularLocation>
        <location evidence="1">Cell membrane</location>
        <topology evidence="1">Single-pass membrane protein</topology>
    </subcellularLocation>
</comment>
<evidence type="ECO:0000313" key="18">
    <source>
        <dbReference type="EMBL" id="KAI5080807.1"/>
    </source>
</evidence>
<sequence>MTGLGMKMMTAVAVAMAVLLVAEVPNMVYGQPVCGVDRCQAWALFVVPPNDTLYLIANRFSLDNFTVLQNLNDISDPDNILPGQLLRIPFSCNCVGSGTTLFHAFSYSVVSGDQDDTVAMMKFSNLTTAGAIDSTNGGAESILPGMVLQVPINCSCGDPTVSEDYGMFGTYSAQPNDSLSSLSRQFNISEELLRKYNPAVSFDPLQPFISILFIPMKNSSGQYPSLVTSPASSVGGGGPSKWILISAMVGSGVFLMMLGLGFWLLWVKYKRKSQRLPIKDKISHQPKVAVVPIPTVPPAMTDISNKTIHGALPGVHCVHFSYEELVVATENFSLSRQIGKGGFATVFYGEWQGQKLAVKQMDMKATQEFLNEIRILSSVHHANLVDLIGYCTEKYLVLVYEYVDNGTLAHHLRSGKNPLQWITRVQIALDAARGVEYMHDHTRPTYIHRDLKPSNILLDSNFHAKVGDFGLTRLVDPDGEGWTRTIQACGTLGYMAPEYAQFGTISVKLDVYSFGVILYQLVSGREALAGQLSGQLLPQFEEVLKRSDGQESVISLVDPALGTEYSFESVWKMVKLAYRCTQRDPDLRPPMRDIVMELMTLSDFGDGVTSELTQGFSVI</sequence>
<dbReference type="GO" id="GO:0005886">
    <property type="term" value="C:plasma membrane"/>
    <property type="evidence" value="ECO:0007669"/>
    <property type="project" value="UniProtKB-SubCell"/>
</dbReference>